<gene>
    <name evidence="3" type="ORF">G0Q07_00900</name>
</gene>
<dbReference type="RefSeq" id="WP_163344308.1">
    <property type="nucleotide sequence ID" value="NZ_CP048409.1"/>
</dbReference>
<dbReference type="KEGG" id="drc:G0Q07_00900"/>
<dbReference type="Proteomes" id="UP000474630">
    <property type="component" value="Chromosome"/>
</dbReference>
<proteinExistence type="predicted"/>
<accession>A0A6C0R9K7</accession>
<evidence type="ECO:0000256" key="1">
    <source>
        <dbReference type="SAM" id="MobiDB-lite"/>
    </source>
</evidence>
<feature type="region of interest" description="Disordered" evidence="1">
    <location>
        <begin position="245"/>
        <end position="278"/>
    </location>
</feature>
<name>A0A6C0R9K7_9BACT</name>
<evidence type="ECO:0000313" key="3">
    <source>
        <dbReference type="EMBL" id="QIA06375.1"/>
    </source>
</evidence>
<organism evidence="3 4">
    <name type="scientific">Draconibacterium halophilum</name>
    <dbReference type="NCBI Taxonomy" id="2706887"/>
    <lineage>
        <taxon>Bacteria</taxon>
        <taxon>Pseudomonadati</taxon>
        <taxon>Bacteroidota</taxon>
        <taxon>Bacteroidia</taxon>
        <taxon>Marinilabiliales</taxon>
        <taxon>Prolixibacteraceae</taxon>
        <taxon>Draconibacterium</taxon>
    </lineage>
</organism>
<evidence type="ECO:0000313" key="4">
    <source>
        <dbReference type="Proteomes" id="UP000474630"/>
    </source>
</evidence>
<dbReference type="AlphaFoldDB" id="A0A6C0R9K7"/>
<reference evidence="3 4" key="1">
    <citation type="submission" date="2020-02" db="EMBL/GenBank/DDBJ databases">
        <title>Genome sequencing for Draconibacterium sp. strain M1.</title>
        <authorList>
            <person name="Park S.-J."/>
        </authorList>
    </citation>
    <scope>NUCLEOTIDE SEQUENCE [LARGE SCALE GENOMIC DNA]</scope>
    <source>
        <strain evidence="3 4">M1</strain>
    </source>
</reference>
<protein>
    <submittedName>
        <fullName evidence="3">Uncharacterized protein</fullName>
    </submittedName>
</protein>
<keyword evidence="4" id="KW-1185">Reference proteome</keyword>
<evidence type="ECO:0000256" key="2">
    <source>
        <dbReference type="SAM" id="SignalP"/>
    </source>
</evidence>
<feature type="chain" id="PRO_5025585852" evidence="2">
    <location>
        <begin position="23"/>
        <end position="278"/>
    </location>
</feature>
<sequence length="278" mass="29100">MKKLVFLLAAVLVTAFSSGVFAQSSGENPAPGATHSYFIADNPNTSVSWYVTKGSLDSANITNDVTISASTLDTTDITWATTVQENDWYYVHVIETDDNTLCSNEKVLPVQIIANPFYLTISGSENACYNGAVTASIDGTDAGVINYDHGSATISFSVAPSGLSSSYNGYDFSIGIDFNSYSGTLDDSDVSVSSNATIDNSGNVSVEDNNEVIVTYVIDNQTTFTNVTDADGTAADFTATATISSGKTSNGISDNGASSAYNDNTFVSRPHTTGIGTN</sequence>
<keyword evidence="2" id="KW-0732">Signal</keyword>
<dbReference type="EMBL" id="CP048409">
    <property type="protein sequence ID" value="QIA06375.1"/>
    <property type="molecule type" value="Genomic_DNA"/>
</dbReference>
<feature type="signal peptide" evidence="2">
    <location>
        <begin position="1"/>
        <end position="22"/>
    </location>
</feature>